<keyword evidence="7" id="KW-0012">Acyltransferase</keyword>
<evidence type="ECO:0000256" key="4">
    <source>
        <dbReference type="ARBA" id="ARBA00022832"/>
    </source>
</evidence>
<keyword evidence="13" id="KW-1185">Reference proteome</keyword>
<evidence type="ECO:0000256" key="10">
    <source>
        <dbReference type="RuleBase" id="RU003694"/>
    </source>
</evidence>
<evidence type="ECO:0000256" key="5">
    <source>
        <dbReference type="ARBA" id="ARBA00023098"/>
    </source>
</evidence>
<dbReference type="InterPro" id="IPR014031">
    <property type="entry name" value="Ketoacyl_synth_C"/>
</dbReference>
<evidence type="ECO:0000313" key="13">
    <source>
        <dbReference type="Proteomes" id="UP000037460"/>
    </source>
</evidence>
<comment type="caution">
    <text evidence="12">The sequence shown here is derived from an EMBL/GenBank/DDBJ whole genome shotgun (WGS) entry which is preliminary data.</text>
</comment>
<protein>
    <recommendedName>
        <fullName evidence="8">3-oxoacyl-[acyl-carrier-protein] synthase</fullName>
    </recommendedName>
</protein>
<dbReference type="OrthoDB" id="5334845at2759"/>
<dbReference type="AlphaFoldDB" id="A0A0M0J3T9"/>
<keyword evidence="5" id="KW-0443">Lipid metabolism</keyword>
<name>A0A0M0J3T9_9EUKA</name>
<sequence length="441" mass="44832">MRFGERIVVTGVGIVSPLGVGVRTVWPRLLAGGCGVKRLESLRGQTSEVAAPVPRGSEDGEFDPARCRLMAPGDAQTIAPFAQFALAAAAEALDSARWAPATDAERERTGVAIGSGIGSLADIVDASDTMRERGPRRVSAYFVPRMLVNMAAGHVSIRAGLRGPLSCPATACATGASAVSDAALLLMSGAADVMLAGGAEACIEPLAIAGFGKLRAVSTAYNASPERASRPFDAGRDGFVMGEGAAVLVLETEGHARRRGATVLAELCGFGLSADAHHITAPPDNGAGALRTMRTALRMAEACGHPFVDYVNAHATSTPQGDAAELRAISALAADRPAGSLPLLVSATKGATGHLLGGAGALEAAFTVLALHHQVLPPTINLEKPEPADLPGIAHVTVGGAPADGRPLRAALSNSFGFGGVNVSLCFARWAPAGAPVTQDE</sequence>
<dbReference type="GO" id="GO:0006633">
    <property type="term" value="P:fatty acid biosynthetic process"/>
    <property type="evidence" value="ECO:0007669"/>
    <property type="project" value="UniProtKB-KW"/>
</dbReference>
<evidence type="ECO:0000256" key="7">
    <source>
        <dbReference type="ARBA" id="ARBA00023315"/>
    </source>
</evidence>
<accession>A0A0M0J3T9</accession>
<dbReference type="GO" id="GO:0004315">
    <property type="term" value="F:3-oxoacyl-[acyl-carrier-protein] synthase activity"/>
    <property type="evidence" value="ECO:0007669"/>
    <property type="project" value="InterPro"/>
</dbReference>
<evidence type="ECO:0000256" key="3">
    <source>
        <dbReference type="ARBA" id="ARBA00022679"/>
    </source>
</evidence>
<dbReference type="InterPro" id="IPR017568">
    <property type="entry name" value="3-oxoacyl-ACP_synth-2"/>
</dbReference>
<dbReference type="PANTHER" id="PTHR11712:SF336">
    <property type="entry name" value="3-OXOACYL-[ACYL-CARRIER-PROTEIN] SYNTHASE, MITOCHONDRIAL"/>
    <property type="match status" value="1"/>
</dbReference>
<dbReference type="InterPro" id="IPR020841">
    <property type="entry name" value="PKS_Beta-ketoAc_synthase_dom"/>
</dbReference>
<dbReference type="InterPro" id="IPR016039">
    <property type="entry name" value="Thiolase-like"/>
</dbReference>
<evidence type="ECO:0000256" key="8">
    <source>
        <dbReference type="PIRNR" id="PIRNR000447"/>
    </source>
</evidence>
<dbReference type="PROSITE" id="PS52004">
    <property type="entry name" value="KS3_2"/>
    <property type="match status" value="1"/>
</dbReference>
<feature type="domain" description="Ketosynthase family 3 (KS3)" evidence="11">
    <location>
        <begin position="4"/>
        <end position="429"/>
    </location>
</feature>
<evidence type="ECO:0000256" key="9">
    <source>
        <dbReference type="PIRSR" id="PIRSR000447-1"/>
    </source>
</evidence>
<dbReference type="SUPFAM" id="SSF53901">
    <property type="entry name" value="Thiolase-like"/>
    <property type="match status" value="2"/>
</dbReference>
<dbReference type="SMART" id="SM00825">
    <property type="entry name" value="PKS_KS"/>
    <property type="match status" value="1"/>
</dbReference>
<dbReference type="PROSITE" id="PS00606">
    <property type="entry name" value="KS3_1"/>
    <property type="match status" value="1"/>
</dbReference>
<dbReference type="InterPro" id="IPR018201">
    <property type="entry name" value="Ketoacyl_synth_AS"/>
</dbReference>
<keyword evidence="6 8" id="KW-0275">Fatty acid biosynthesis</keyword>
<dbReference type="InterPro" id="IPR014030">
    <property type="entry name" value="Ketoacyl_synth_N"/>
</dbReference>
<dbReference type="GO" id="GO:0005739">
    <property type="term" value="C:mitochondrion"/>
    <property type="evidence" value="ECO:0007669"/>
    <property type="project" value="TreeGrafter"/>
</dbReference>
<dbReference type="Gene3D" id="3.40.47.10">
    <property type="match status" value="1"/>
</dbReference>
<dbReference type="InterPro" id="IPR000794">
    <property type="entry name" value="Beta-ketoacyl_synthase"/>
</dbReference>
<keyword evidence="4" id="KW-0276">Fatty acid metabolism</keyword>
<keyword evidence="2 8" id="KW-0444">Lipid biosynthesis</keyword>
<evidence type="ECO:0000259" key="11">
    <source>
        <dbReference type="PROSITE" id="PS52004"/>
    </source>
</evidence>
<evidence type="ECO:0000313" key="12">
    <source>
        <dbReference type="EMBL" id="KOO20908.1"/>
    </source>
</evidence>
<dbReference type="PIRSF" id="PIRSF000447">
    <property type="entry name" value="KAS_II"/>
    <property type="match status" value="1"/>
</dbReference>
<organism evidence="12 13">
    <name type="scientific">Chrysochromulina tobinii</name>
    <dbReference type="NCBI Taxonomy" id="1460289"/>
    <lineage>
        <taxon>Eukaryota</taxon>
        <taxon>Haptista</taxon>
        <taxon>Haptophyta</taxon>
        <taxon>Prymnesiophyceae</taxon>
        <taxon>Prymnesiales</taxon>
        <taxon>Chrysochromulinaceae</taxon>
        <taxon>Chrysochromulina</taxon>
    </lineage>
</organism>
<keyword evidence="3 8" id="KW-0808">Transferase</keyword>
<dbReference type="NCBIfam" id="NF005589">
    <property type="entry name" value="PRK07314.1"/>
    <property type="match status" value="1"/>
</dbReference>
<dbReference type="CDD" id="cd00834">
    <property type="entry name" value="KAS_I_II"/>
    <property type="match status" value="1"/>
</dbReference>
<dbReference type="EMBL" id="JWZX01003403">
    <property type="protein sequence ID" value="KOO20908.1"/>
    <property type="molecule type" value="Genomic_DNA"/>
</dbReference>
<proteinExistence type="inferred from homology"/>
<feature type="active site" description="For beta-ketoacyl synthase activity" evidence="9">
    <location>
        <position position="172"/>
    </location>
</feature>
<dbReference type="Proteomes" id="UP000037460">
    <property type="component" value="Unassembled WGS sequence"/>
</dbReference>
<dbReference type="Pfam" id="PF00109">
    <property type="entry name" value="ketoacyl-synt"/>
    <property type="match status" value="1"/>
</dbReference>
<evidence type="ECO:0000256" key="1">
    <source>
        <dbReference type="ARBA" id="ARBA00008467"/>
    </source>
</evidence>
<evidence type="ECO:0000256" key="6">
    <source>
        <dbReference type="ARBA" id="ARBA00023160"/>
    </source>
</evidence>
<dbReference type="PANTHER" id="PTHR11712">
    <property type="entry name" value="POLYKETIDE SYNTHASE-RELATED"/>
    <property type="match status" value="1"/>
</dbReference>
<comment type="similarity">
    <text evidence="1 8 10">Belongs to the thiolase-like superfamily. Beta-ketoacyl-ACP synthases family.</text>
</comment>
<gene>
    <name evidence="12" type="ORF">Ctob_001659</name>
</gene>
<dbReference type="Pfam" id="PF02801">
    <property type="entry name" value="Ketoacyl-synt_C"/>
    <property type="match status" value="1"/>
</dbReference>
<evidence type="ECO:0000256" key="2">
    <source>
        <dbReference type="ARBA" id="ARBA00022516"/>
    </source>
</evidence>
<dbReference type="FunFam" id="3.40.47.10:FF:000018">
    <property type="entry name" value="3-oxoacyl-[acyl-carrier-protein] synthase 2"/>
    <property type="match status" value="1"/>
</dbReference>
<reference evidence="13" key="1">
    <citation type="journal article" date="2015" name="PLoS Genet.">
        <title>Genome Sequence and Transcriptome Analyses of Chrysochromulina tobin: Metabolic Tools for Enhanced Algal Fitness in the Prominent Order Prymnesiales (Haptophyceae).</title>
        <authorList>
            <person name="Hovde B.T."/>
            <person name="Deodato C.R."/>
            <person name="Hunsperger H.M."/>
            <person name="Ryken S.A."/>
            <person name="Yost W."/>
            <person name="Jha R.K."/>
            <person name="Patterson J."/>
            <person name="Monnat R.J. Jr."/>
            <person name="Barlow S.B."/>
            <person name="Starkenburg S.R."/>
            <person name="Cattolico R.A."/>
        </authorList>
    </citation>
    <scope>NUCLEOTIDE SEQUENCE</scope>
    <source>
        <strain evidence="13">CCMP291</strain>
    </source>
</reference>